<organism evidence="3 4">
    <name type="scientific">Lolium multiflorum</name>
    <name type="common">Italian ryegrass</name>
    <name type="synonym">Lolium perenne subsp. multiflorum</name>
    <dbReference type="NCBI Taxonomy" id="4521"/>
    <lineage>
        <taxon>Eukaryota</taxon>
        <taxon>Viridiplantae</taxon>
        <taxon>Streptophyta</taxon>
        <taxon>Embryophyta</taxon>
        <taxon>Tracheophyta</taxon>
        <taxon>Spermatophyta</taxon>
        <taxon>Magnoliopsida</taxon>
        <taxon>Liliopsida</taxon>
        <taxon>Poales</taxon>
        <taxon>Poaceae</taxon>
        <taxon>BOP clade</taxon>
        <taxon>Pooideae</taxon>
        <taxon>Poodae</taxon>
        <taxon>Poeae</taxon>
        <taxon>Poeae Chloroplast Group 2 (Poeae type)</taxon>
        <taxon>Loliodinae</taxon>
        <taxon>Loliinae</taxon>
        <taxon>Lolium</taxon>
    </lineage>
</organism>
<evidence type="ECO:0000259" key="2">
    <source>
        <dbReference type="Pfam" id="PF24570"/>
    </source>
</evidence>
<dbReference type="InterPro" id="IPR056423">
    <property type="entry name" value="BACK_BPM_SPOP"/>
</dbReference>
<dbReference type="GO" id="GO:0016567">
    <property type="term" value="P:protein ubiquitination"/>
    <property type="evidence" value="ECO:0007669"/>
    <property type="project" value="InterPro"/>
</dbReference>
<sequence length="100" mass="10721">MMAMAQHLLAAADRYDIERLKIICEGKLSGGIDVDTAAATLALAELHGCEQLKAKCIDFIVRSPAVLDTVLATEGYKNLQASCLSVLTDMLARATKKNVV</sequence>
<dbReference type="InterPro" id="IPR045005">
    <property type="entry name" value="BPM1-6"/>
</dbReference>
<comment type="caution">
    <text evidence="3">The sequence shown here is derived from an EMBL/GenBank/DDBJ whole genome shotgun (WGS) entry which is preliminary data.</text>
</comment>
<evidence type="ECO:0000313" key="4">
    <source>
        <dbReference type="Proteomes" id="UP001231189"/>
    </source>
</evidence>
<dbReference type="Proteomes" id="UP001231189">
    <property type="component" value="Unassembled WGS sequence"/>
</dbReference>
<dbReference type="PANTHER" id="PTHR26379:SF180">
    <property type="entry name" value="TRAF TRANSCRIPTION FACTOR"/>
    <property type="match status" value="1"/>
</dbReference>
<feature type="domain" description="BPM/SPOP BACK" evidence="2">
    <location>
        <begin position="36"/>
        <end position="91"/>
    </location>
</feature>
<keyword evidence="4" id="KW-1185">Reference proteome</keyword>
<evidence type="ECO:0000256" key="1">
    <source>
        <dbReference type="ARBA" id="ARBA00010846"/>
    </source>
</evidence>
<dbReference type="AlphaFoldDB" id="A0AAD8VZ27"/>
<dbReference type="Gene3D" id="1.25.40.420">
    <property type="match status" value="1"/>
</dbReference>
<dbReference type="Pfam" id="PF24570">
    <property type="entry name" value="BACK_BPM_SPOP"/>
    <property type="match status" value="1"/>
</dbReference>
<accession>A0AAD8VZ27</accession>
<proteinExistence type="inferred from homology"/>
<gene>
    <name evidence="3" type="ORF">QYE76_001934</name>
</gene>
<dbReference type="EMBL" id="JAUUTY010000005">
    <property type="protein sequence ID" value="KAK1627619.1"/>
    <property type="molecule type" value="Genomic_DNA"/>
</dbReference>
<name>A0AAD8VZ27_LOLMU</name>
<reference evidence="3" key="1">
    <citation type="submission" date="2023-07" db="EMBL/GenBank/DDBJ databases">
        <title>A chromosome-level genome assembly of Lolium multiflorum.</title>
        <authorList>
            <person name="Chen Y."/>
            <person name="Copetti D."/>
            <person name="Kolliker R."/>
            <person name="Studer B."/>
        </authorList>
    </citation>
    <scope>NUCLEOTIDE SEQUENCE</scope>
    <source>
        <strain evidence="3">02402/16</strain>
        <tissue evidence="3">Leaf</tissue>
    </source>
</reference>
<comment type="similarity">
    <text evidence="1">Belongs to the Tdpoz family.</text>
</comment>
<evidence type="ECO:0000313" key="3">
    <source>
        <dbReference type="EMBL" id="KAK1627619.1"/>
    </source>
</evidence>
<dbReference type="PANTHER" id="PTHR26379">
    <property type="entry name" value="BTB/POZ AND MATH DOMAIN-CONTAINING PROTEIN 1"/>
    <property type="match status" value="1"/>
</dbReference>
<protein>
    <recommendedName>
        <fullName evidence="2">BPM/SPOP BACK domain-containing protein</fullName>
    </recommendedName>
</protein>